<comment type="caution">
    <text evidence="9">The sequence shown here is derived from an EMBL/GenBank/DDBJ whole genome shotgun (WGS) entry which is preliminary data.</text>
</comment>
<dbReference type="Gene3D" id="3.30.70.250">
    <property type="entry name" value="Malonyl-CoA ACP transacylase, ACP-binding"/>
    <property type="match status" value="1"/>
</dbReference>
<organism evidence="9 10">
    <name type="scientific">Microvirga tunisiensis</name>
    <dbReference type="NCBI Taxonomy" id="2108360"/>
    <lineage>
        <taxon>Bacteria</taxon>
        <taxon>Pseudomonadati</taxon>
        <taxon>Pseudomonadota</taxon>
        <taxon>Alphaproteobacteria</taxon>
        <taxon>Hyphomicrobiales</taxon>
        <taxon>Methylobacteriaceae</taxon>
        <taxon>Microvirga</taxon>
    </lineage>
</organism>
<dbReference type="NCBIfam" id="TIGR00128">
    <property type="entry name" value="fabD"/>
    <property type="match status" value="1"/>
</dbReference>
<evidence type="ECO:0000256" key="1">
    <source>
        <dbReference type="ARBA" id="ARBA00013258"/>
    </source>
</evidence>
<dbReference type="GO" id="GO:0004314">
    <property type="term" value="F:[acyl-carrier-protein] S-malonyltransferase activity"/>
    <property type="evidence" value="ECO:0007669"/>
    <property type="project" value="UniProtKB-EC"/>
</dbReference>
<dbReference type="GO" id="GO:0006633">
    <property type="term" value="P:fatty acid biosynthetic process"/>
    <property type="evidence" value="ECO:0007669"/>
    <property type="project" value="TreeGrafter"/>
</dbReference>
<dbReference type="InterPro" id="IPR004410">
    <property type="entry name" value="Malonyl_CoA-ACP_transAc_FabD"/>
</dbReference>
<feature type="domain" description="Malonyl-CoA:ACP transacylase (MAT)" evidence="8">
    <location>
        <begin position="6"/>
        <end position="313"/>
    </location>
</feature>
<evidence type="ECO:0000313" key="9">
    <source>
        <dbReference type="EMBL" id="MPR25034.1"/>
    </source>
</evidence>
<feature type="active site" evidence="7">
    <location>
        <position position="204"/>
    </location>
</feature>
<sequence>MKRAFIFPGQGSQAVGMGKALADAFPQAKAVFDEVDAALSQKLSIIMWEGPAEELTLTANAQPALMAVSLAAIRVLEAEAGLDLEKHAAFVAGHSLGEYSALAAAGSLSISDTARLLRIRGNAMQNAVPVGQGAMAALLGLEYDAALEVAREAAQGEVCDAANDNGGAQVVVSGHKTAVERAVAIAQTKGAKRAVMLAVSAPFHCALMQPAADAMREALGTVTVNAPAVPVVANVEAAPITDPAAIRDALVRQVTGTVRWRESVAHMAAQGVEAFYEIGSGKVLTGLVKRIASGASATAIGTPEDVAAFKASLNG</sequence>
<evidence type="ECO:0000313" key="10">
    <source>
        <dbReference type="Proteomes" id="UP000403266"/>
    </source>
</evidence>
<evidence type="ECO:0000256" key="6">
    <source>
        <dbReference type="PIRNR" id="PIRNR000446"/>
    </source>
</evidence>
<dbReference type="GO" id="GO:0005829">
    <property type="term" value="C:cytosol"/>
    <property type="evidence" value="ECO:0007669"/>
    <property type="project" value="TreeGrafter"/>
</dbReference>
<dbReference type="InterPro" id="IPR016035">
    <property type="entry name" value="Acyl_Trfase/lysoPLipase"/>
</dbReference>
<keyword evidence="3 6" id="KW-0808">Transferase</keyword>
<dbReference type="InterPro" id="IPR014043">
    <property type="entry name" value="Acyl_transferase_dom"/>
</dbReference>
<dbReference type="EMBL" id="VOSK01000016">
    <property type="protein sequence ID" value="MPR25034.1"/>
    <property type="molecule type" value="Genomic_DNA"/>
</dbReference>
<proteinExistence type="inferred from homology"/>
<feature type="active site" evidence="7">
    <location>
        <position position="95"/>
    </location>
</feature>
<dbReference type="Gene3D" id="3.40.366.10">
    <property type="entry name" value="Malonyl-Coenzyme A Acyl Carrier Protein, domain 2"/>
    <property type="match status" value="1"/>
</dbReference>
<dbReference type="OrthoDB" id="9808564at2"/>
<dbReference type="EC" id="2.3.1.39" evidence="1 6"/>
<dbReference type="PIRSF" id="PIRSF000446">
    <property type="entry name" value="Mct"/>
    <property type="match status" value="1"/>
</dbReference>
<gene>
    <name evidence="9" type="primary">fabD</name>
    <name evidence="9" type="ORF">FS320_07250</name>
</gene>
<accession>A0A5N7MFT4</accession>
<dbReference type="SMART" id="SM00827">
    <property type="entry name" value="PKS_AT"/>
    <property type="match status" value="1"/>
</dbReference>
<evidence type="ECO:0000256" key="4">
    <source>
        <dbReference type="ARBA" id="ARBA00023315"/>
    </source>
</evidence>
<dbReference type="Proteomes" id="UP000403266">
    <property type="component" value="Unassembled WGS sequence"/>
</dbReference>
<dbReference type="Pfam" id="PF00698">
    <property type="entry name" value="Acyl_transf_1"/>
    <property type="match status" value="1"/>
</dbReference>
<name>A0A5N7MFT4_9HYPH</name>
<comment type="similarity">
    <text evidence="6">Belongs to the fabD family.</text>
</comment>
<dbReference type="InterPro" id="IPR050858">
    <property type="entry name" value="Mal-CoA-ACP_Trans/PKS_FabD"/>
</dbReference>
<protein>
    <recommendedName>
        <fullName evidence="2 6">Malonyl CoA-acyl carrier protein transacylase</fullName>
        <ecNumber evidence="1 6">2.3.1.39</ecNumber>
    </recommendedName>
</protein>
<evidence type="ECO:0000259" key="8">
    <source>
        <dbReference type="SMART" id="SM00827"/>
    </source>
</evidence>
<dbReference type="RefSeq" id="WP_152710419.1">
    <property type="nucleotide sequence ID" value="NZ_VOSJ01000016.1"/>
</dbReference>
<dbReference type="AlphaFoldDB" id="A0A5N7MFT4"/>
<comment type="catalytic activity">
    <reaction evidence="5 6">
        <text>holo-[ACP] + malonyl-CoA = malonyl-[ACP] + CoA</text>
        <dbReference type="Rhea" id="RHEA:41792"/>
        <dbReference type="Rhea" id="RHEA-COMP:9623"/>
        <dbReference type="Rhea" id="RHEA-COMP:9685"/>
        <dbReference type="ChEBI" id="CHEBI:57287"/>
        <dbReference type="ChEBI" id="CHEBI:57384"/>
        <dbReference type="ChEBI" id="CHEBI:64479"/>
        <dbReference type="ChEBI" id="CHEBI:78449"/>
        <dbReference type="EC" id="2.3.1.39"/>
    </reaction>
</comment>
<dbReference type="PANTHER" id="PTHR42681">
    <property type="entry name" value="MALONYL-COA-ACYL CARRIER PROTEIN TRANSACYLASE, MITOCHONDRIAL"/>
    <property type="match status" value="1"/>
</dbReference>
<keyword evidence="4 6" id="KW-0012">Acyltransferase</keyword>
<dbReference type="InterPro" id="IPR001227">
    <property type="entry name" value="Ac_transferase_dom_sf"/>
</dbReference>
<dbReference type="SUPFAM" id="SSF55048">
    <property type="entry name" value="Probable ACP-binding domain of malonyl-CoA ACP transacylase"/>
    <property type="match status" value="1"/>
</dbReference>
<keyword evidence="10" id="KW-1185">Reference proteome</keyword>
<evidence type="ECO:0000256" key="5">
    <source>
        <dbReference type="ARBA" id="ARBA00048462"/>
    </source>
</evidence>
<dbReference type="FunFam" id="3.30.70.250:FF:000001">
    <property type="entry name" value="Malonyl CoA-acyl carrier protein transacylase"/>
    <property type="match status" value="1"/>
</dbReference>
<dbReference type="InterPro" id="IPR024925">
    <property type="entry name" value="Malonyl_CoA-ACP_transAc"/>
</dbReference>
<evidence type="ECO:0000256" key="7">
    <source>
        <dbReference type="PIRSR" id="PIRSR000446-1"/>
    </source>
</evidence>
<reference evidence="9 10" key="1">
    <citation type="journal article" date="2019" name="Syst. Appl. Microbiol.">
        <title>Microvirga tunisiensis sp. nov., a root nodule symbiotic bacterium isolated from Lupinus micranthus and L. luteus grown in Northern Tunisia.</title>
        <authorList>
            <person name="Msaddak A."/>
            <person name="Rejili M."/>
            <person name="Duran D."/>
            <person name="Mars M."/>
            <person name="Palacios J.M."/>
            <person name="Ruiz-Argueso T."/>
            <person name="Rey L."/>
            <person name="Imperial J."/>
        </authorList>
    </citation>
    <scope>NUCLEOTIDE SEQUENCE [LARGE SCALE GENOMIC DNA]</scope>
    <source>
        <strain evidence="9 10">Lmie10</strain>
    </source>
</reference>
<dbReference type="InterPro" id="IPR016036">
    <property type="entry name" value="Malonyl_transacylase_ACP-bd"/>
</dbReference>
<dbReference type="PANTHER" id="PTHR42681:SF1">
    <property type="entry name" value="MALONYL-COA-ACYL CARRIER PROTEIN TRANSACYLASE, MITOCHONDRIAL"/>
    <property type="match status" value="1"/>
</dbReference>
<dbReference type="SUPFAM" id="SSF52151">
    <property type="entry name" value="FabD/lysophospholipase-like"/>
    <property type="match status" value="1"/>
</dbReference>
<evidence type="ECO:0000256" key="3">
    <source>
        <dbReference type="ARBA" id="ARBA00022679"/>
    </source>
</evidence>
<evidence type="ECO:0000256" key="2">
    <source>
        <dbReference type="ARBA" id="ARBA00018953"/>
    </source>
</evidence>